<name>A0A0B7B5W3_9EUPU</name>
<dbReference type="EMBL" id="HACG01040585">
    <property type="protein sequence ID" value="CEK87450.1"/>
    <property type="molecule type" value="Transcribed_RNA"/>
</dbReference>
<dbReference type="PANTHER" id="PTHR46599">
    <property type="entry name" value="PIGGYBAC TRANSPOSABLE ELEMENT-DERIVED PROTEIN 4"/>
    <property type="match status" value="1"/>
</dbReference>
<dbReference type="AlphaFoldDB" id="A0A0B7B5W3"/>
<evidence type="ECO:0000256" key="1">
    <source>
        <dbReference type="SAM" id="MobiDB-lite"/>
    </source>
</evidence>
<sequence>MSFRTQRLLTAEQVTGMFQRSRQHDKDFTDSESVDEFSTSSGSSIVLTDNESLDSDCEGVCPLISTVSGSTSSTSRPTQVKHAQSTVPVSILTHASTSTSTRMTADSEWVWNEVGLSPQNRTENLFRFNPSRTPGISAPLYDESSALKCFQTILTDTVIDNLIISINDYAVFKINEKIAKGGIKKQSVYASWVPINREEINRFLALLIVMGLNRRPRIRDYWTKTPTFWYSPFVFQVFPNRSRFEAIYHTMLHAGEPGAESKHKIEPFLNAMVGSFQDAFYPFQNLSIDEMVIGFKGRWKYKQFNASKPHKHHIKSFGLCDSATGYVYNILLYFGKETSYAPDVDKDGLQAVKVFQTLLKNIEKGHTIFADRYYTALPVITYLLDREIYFTGTVMSNRKKLPQGLKDLKLKHRESKWFLDEAKRVMCVAWRDKKAKKHCVLASSLASAENVVGNDKPFVIDCYNQSMNGCDKADQNIAYYCNFERRSKKWWKKIFFWLFEIAQYNSFILYKLSHLDEQKTGFRDFKSMLVQQLLEHTAPLRMEITISDPLRCNVYSESAMHLVEYITKDRKCLVCSTPAKLKRTNFICSGCTDRPHLHPKTCFAFYHQVKLQSQARIAT</sequence>
<organism evidence="3">
    <name type="scientific">Arion vulgaris</name>
    <dbReference type="NCBI Taxonomy" id="1028688"/>
    <lineage>
        <taxon>Eukaryota</taxon>
        <taxon>Metazoa</taxon>
        <taxon>Spiralia</taxon>
        <taxon>Lophotrochozoa</taxon>
        <taxon>Mollusca</taxon>
        <taxon>Gastropoda</taxon>
        <taxon>Heterobranchia</taxon>
        <taxon>Euthyneura</taxon>
        <taxon>Panpulmonata</taxon>
        <taxon>Eupulmonata</taxon>
        <taxon>Stylommatophora</taxon>
        <taxon>Helicina</taxon>
        <taxon>Arionoidea</taxon>
        <taxon>Arionidae</taxon>
        <taxon>Arion</taxon>
    </lineage>
</organism>
<feature type="domain" description="PiggyBac transposable element-derived protein" evidence="2">
    <location>
        <begin position="146"/>
        <end position="507"/>
    </location>
</feature>
<evidence type="ECO:0000259" key="2">
    <source>
        <dbReference type="Pfam" id="PF13843"/>
    </source>
</evidence>
<dbReference type="PANTHER" id="PTHR46599:SF3">
    <property type="entry name" value="PIGGYBAC TRANSPOSABLE ELEMENT-DERIVED PROTEIN 4"/>
    <property type="match status" value="1"/>
</dbReference>
<protein>
    <recommendedName>
        <fullName evidence="2">PiggyBac transposable element-derived protein domain-containing protein</fullName>
    </recommendedName>
</protein>
<proteinExistence type="predicted"/>
<reference evidence="3" key="1">
    <citation type="submission" date="2014-12" db="EMBL/GenBank/DDBJ databases">
        <title>Insight into the proteome of Arion vulgaris.</title>
        <authorList>
            <person name="Aradska J."/>
            <person name="Bulat T."/>
            <person name="Smidak R."/>
            <person name="Sarate P."/>
            <person name="Gangsoo J."/>
            <person name="Sialana F."/>
            <person name="Bilban M."/>
            <person name="Lubec G."/>
        </authorList>
    </citation>
    <scope>NUCLEOTIDE SEQUENCE</scope>
    <source>
        <tissue evidence="3">Skin</tissue>
    </source>
</reference>
<dbReference type="Pfam" id="PF13843">
    <property type="entry name" value="DDE_Tnp_1_7"/>
    <property type="match status" value="1"/>
</dbReference>
<evidence type="ECO:0000313" key="3">
    <source>
        <dbReference type="EMBL" id="CEK87450.1"/>
    </source>
</evidence>
<feature type="compositionally biased region" description="Polar residues" evidence="1">
    <location>
        <begin position="36"/>
        <end position="45"/>
    </location>
</feature>
<feature type="region of interest" description="Disordered" evidence="1">
    <location>
        <begin position="20"/>
        <end position="45"/>
    </location>
</feature>
<dbReference type="InterPro" id="IPR029526">
    <property type="entry name" value="PGBD"/>
</dbReference>
<accession>A0A0B7B5W3</accession>
<gene>
    <name evidence="3" type="primary">ORF159277</name>
</gene>